<dbReference type="PANTHER" id="PTHR35335:SF1">
    <property type="entry name" value="UPF0716 PROTEIN FXSA"/>
    <property type="match status" value="1"/>
</dbReference>
<accession>A0ABT0UA88</accession>
<feature type="transmembrane region" description="Helical" evidence="2">
    <location>
        <begin position="76"/>
        <end position="100"/>
    </location>
</feature>
<evidence type="ECO:0000313" key="3">
    <source>
        <dbReference type="EMBL" id="MCM2373256.1"/>
    </source>
</evidence>
<feature type="compositionally biased region" description="Basic and acidic residues" evidence="1">
    <location>
        <begin position="131"/>
        <end position="141"/>
    </location>
</feature>
<dbReference type="NCBIfam" id="NF008528">
    <property type="entry name" value="PRK11463.1-2"/>
    <property type="match status" value="1"/>
</dbReference>
<reference evidence="3 4" key="1">
    <citation type="journal article" date="2022" name="Syst. Appl. Microbiol.">
        <title>Rhodopirellula aestuarii sp. nov., a novel member of the genus Rhodopirellula isolated from brackish sediments collected in the Tagus River estuary, Portugal.</title>
        <authorList>
            <person name="Vitorino I.R."/>
            <person name="Klimek D."/>
            <person name="Calusinska M."/>
            <person name="Lobo-da-Cunha A."/>
            <person name="Vasconcelos V."/>
            <person name="Lage O.M."/>
        </authorList>
    </citation>
    <scope>NUCLEOTIDE SEQUENCE [LARGE SCALE GENOMIC DNA]</scope>
    <source>
        <strain evidence="3 4">ICT_H3.1</strain>
    </source>
</reference>
<comment type="caution">
    <text evidence="3">The sequence shown here is derived from an EMBL/GenBank/DDBJ whole genome shotgun (WGS) entry which is preliminary data.</text>
</comment>
<proteinExistence type="predicted"/>
<dbReference type="RefSeq" id="WP_250930975.1">
    <property type="nucleotide sequence ID" value="NZ_JAMQBK010000060.1"/>
</dbReference>
<dbReference type="Pfam" id="PF04186">
    <property type="entry name" value="FxsA"/>
    <property type="match status" value="1"/>
</dbReference>
<feature type="region of interest" description="Disordered" evidence="1">
    <location>
        <begin position="127"/>
        <end position="169"/>
    </location>
</feature>
<dbReference type="PANTHER" id="PTHR35335">
    <property type="entry name" value="UPF0716 PROTEIN FXSA"/>
    <property type="match status" value="1"/>
</dbReference>
<dbReference type="EMBL" id="JAMQBK010000060">
    <property type="protein sequence ID" value="MCM2373256.1"/>
    <property type="molecule type" value="Genomic_DNA"/>
</dbReference>
<dbReference type="InterPro" id="IPR007313">
    <property type="entry name" value="FxsA"/>
</dbReference>
<feature type="transmembrane region" description="Helical" evidence="2">
    <location>
        <begin position="5"/>
        <end position="23"/>
    </location>
</feature>
<sequence>MLIRLLAAFILIPFVELILLLRMAEATSWLTTLTIVIVTGIIGSVLARREGMATIARFRSALAEGRMPGREIQDGMMIAFAAALLLTPGLLTDSLGFLLLTPFGRQLVGGYLRRRYSGRFQVHTSGFGTKTDSDSDRDFEPTRTTYSQSPGDRYTVDSPSFGPKQRQPH</sequence>
<evidence type="ECO:0000256" key="1">
    <source>
        <dbReference type="SAM" id="MobiDB-lite"/>
    </source>
</evidence>
<organism evidence="3 4">
    <name type="scientific">Aporhodopirellula aestuarii</name>
    <dbReference type="NCBI Taxonomy" id="2950107"/>
    <lineage>
        <taxon>Bacteria</taxon>
        <taxon>Pseudomonadati</taxon>
        <taxon>Planctomycetota</taxon>
        <taxon>Planctomycetia</taxon>
        <taxon>Pirellulales</taxon>
        <taxon>Pirellulaceae</taxon>
        <taxon>Aporhodopirellula</taxon>
    </lineage>
</organism>
<dbReference type="Proteomes" id="UP001202961">
    <property type="component" value="Unassembled WGS sequence"/>
</dbReference>
<keyword evidence="2" id="KW-0472">Membrane</keyword>
<keyword evidence="2" id="KW-0812">Transmembrane</keyword>
<gene>
    <name evidence="3" type="ORF">NB063_21805</name>
</gene>
<keyword evidence="2" id="KW-1133">Transmembrane helix</keyword>
<name>A0ABT0UA88_9BACT</name>
<evidence type="ECO:0000313" key="4">
    <source>
        <dbReference type="Proteomes" id="UP001202961"/>
    </source>
</evidence>
<evidence type="ECO:0000256" key="2">
    <source>
        <dbReference type="SAM" id="Phobius"/>
    </source>
</evidence>
<keyword evidence="4" id="KW-1185">Reference proteome</keyword>
<feature type="transmembrane region" description="Helical" evidence="2">
    <location>
        <begin position="29"/>
        <end position="47"/>
    </location>
</feature>
<protein>
    <submittedName>
        <fullName evidence="3">FxsA family protein</fullName>
    </submittedName>
</protein>